<protein>
    <submittedName>
        <fullName evidence="1">Uncharacterized protein</fullName>
    </submittedName>
</protein>
<dbReference type="EMBL" id="GBRH01259794">
    <property type="protein sequence ID" value="JAD38101.1"/>
    <property type="molecule type" value="Transcribed_RNA"/>
</dbReference>
<reference evidence="1" key="2">
    <citation type="journal article" date="2015" name="Data Brief">
        <title>Shoot transcriptome of the giant reed, Arundo donax.</title>
        <authorList>
            <person name="Barrero R.A."/>
            <person name="Guerrero F.D."/>
            <person name="Moolhuijzen P."/>
            <person name="Goolsby J.A."/>
            <person name="Tidwell J."/>
            <person name="Bellgard S.E."/>
            <person name="Bellgard M.I."/>
        </authorList>
    </citation>
    <scope>NUCLEOTIDE SEQUENCE</scope>
    <source>
        <tissue evidence="1">Shoot tissue taken approximately 20 cm above the soil surface</tissue>
    </source>
</reference>
<evidence type="ECO:0000313" key="1">
    <source>
        <dbReference type="EMBL" id="JAD38101.1"/>
    </source>
</evidence>
<reference evidence="1" key="1">
    <citation type="submission" date="2014-09" db="EMBL/GenBank/DDBJ databases">
        <authorList>
            <person name="Magalhaes I.L.F."/>
            <person name="Oliveira U."/>
            <person name="Santos F.R."/>
            <person name="Vidigal T.H.D.A."/>
            <person name="Brescovit A.D."/>
            <person name="Santos A.J."/>
        </authorList>
    </citation>
    <scope>NUCLEOTIDE SEQUENCE</scope>
    <source>
        <tissue evidence="1">Shoot tissue taken approximately 20 cm above the soil surface</tissue>
    </source>
</reference>
<sequence>MYNGVSKINLSKIQGFESCGRTHVPGQLMKDGVKAEASAAAAGIELIGTILKHDAVDYSYLQLLLQRTELTNYQALKLKYVEIGNALIGLWDKFLKEWKSLADCQNELCRYLSLGAVIDKDLGGGQKTRVRWINVPLI</sequence>
<name>A0A0A8ZH53_ARUDO</name>
<proteinExistence type="predicted"/>
<organism evidence="1">
    <name type="scientific">Arundo donax</name>
    <name type="common">Giant reed</name>
    <name type="synonym">Donax arundinaceus</name>
    <dbReference type="NCBI Taxonomy" id="35708"/>
    <lineage>
        <taxon>Eukaryota</taxon>
        <taxon>Viridiplantae</taxon>
        <taxon>Streptophyta</taxon>
        <taxon>Embryophyta</taxon>
        <taxon>Tracheophyta</taxon>
        <taxon>Spermatophyta</taxon>
        <taxon>Magnoliopsida</taxon>
        <taxon>Liliopsida</taxon>
        <taxon>Poales</taxon>
        <taxon>Poaceae</taxon>
        <taxon>PACMAD clade</taxon>
        <taxon>Arundinoideae</taxon>
        <taxon>Arundineae</taxon>
        <taxon>Arundo</taxon>
    </lineage>
</organism>
<dbReference type="AlphaFoldDB" id="A0A0A8ZH53"/>
<accession>A0A0A8ZH53</accession>